<dbReference type="InterPro" id="IPR039226">
    <property type="entry name" value="Ski3/TTC37"/>
</dbReference>
<dbReference type="PANTHER" id="PTHR15704:SF7">
    <property type="entry name" value="SUPERKILLER COMPLEX PROTEIN 3"/>
    <property type="match status" value="1"/>
</dbReference>
<dbReference type="GO" id="GO:0055087">
    <property type="term" value="C:Ski complex"/>
    <property type="evidence" value="ECO:0007669"/>
    <property type="project" value="InterPro"/>
</dbReference>
<dbReference type="Pfam" id="PF14559">
    <property type="entry name" value="TPR_19"/>
    <property type="match status" value="1"/>
</dbReference>
<dbReference type="PANTHER" id="PTHR15704">
    <property type="entry name" value="SUPERKILLER 3 PROTEIN-RELATED"/>
    <property type="match status" value="1"/>
</dbReference>
<dbReference type="FunCoup" id="A0A4S2N6X6">
    <property type="interactions" value="508"/>
</dbReference>
<dbReference type="InParanoid" id="A0A4S2N6X6"/>
<protein>
    <submittedName>
        <fullName evidence="5">TPR-like protein</fullName>
    </submittedName>
</protein>
<dbReference type="SUPFAM" id="SSF48452">
    <property type="entry name" value="TPR-like"/>
    <property type="match status" value="4"/>
</dbReference>
<dbReference type="GO" id="GO:0006401">
    <property type="term" value="P:RNA catabolic process"/>
    <property type="evidence" value="ECO:0007669"/>
    <property type="project" value="InterPro"/>
</dbReference>
<evidence type="ECO:0000256" key="1">
    <source>
        <dbReference type="ARBA" id="ARBA00022737"/>
    </source>
</evidence>
<accession>A0A4S2N6X6</accession>
<name>A0A4S2N6X6_9PEZI</name>
<feature type="compositionally biased region" description="Basic and acidic residues" evidence="4">
    <location>
        <begin position="331"/>
        <end position="346"/>
    </location>
</feature>
<dbReference type="InterPro" id="IPR040962">
    <property type="entry name" value="TPR_22"/>
</dbReference>
<organism evidence="5 6">
    <name type="scientific">Ascodesmis nigricans</name>
    <dbReference type="NCBI Taxonomy" id="341454"/>
    <lineage>
        <taxon>Eukaryota</taxon>
        <taxon>Fungi</taxon>
        <taxon>Dikarya</taxon>
        <taxon>Ascomycota</taxon>
        <taxon>Pezizomycotina</taxon>
        <taxon>Pezizomycetes</taxon>
        <taxon>Pezizales</taxon>
        <taxon>Ascodesmidaceae</taxon>
        <taxon>Ascodesmis</taxon>
    </lineage>
</organism>
<evidence type="ECO:0000256" key="3">
    <source>
        <dbReference type="PROSITE-ProRule" id="PRU00339"/>
    </source>
</evidence>
<feature type="compositionally biased region" description="Acidic residues" evidence="4">
    <location>
        <begin position="347"/>
        <end position="362"/>
    </location>
</feature>
<dbReference type="Proteomes" id="UP000298138">
    <property type="component" value="Unassembled WGS sequence"/>
</dbReference>
<sequence length="1400" mass="156169">MSKPALKAAKAAKTCLDAKDWDGAEARSREAISYDPQNYYAHVFLGLSLFNQKKYEDSEQAYRTAVQLEVEDRQRKPRKERPEAWQGLLNFYEEQKRVDEYTEAALHLACFFRDQDERPKCIAVFDKIIPFVQQHGTKAQYKNALHLQLPGSPLFDYLEGIIPRPDQTYLKLAEMIEVEETERINKEIANRRSRLGAVYGQVVTEVRREIWGASPLEDIYQSILDWSDDEELRRAIDSKLLQRGYDKLMVLKKEDKLQQRVKVESWARGLVILKHPFELAWRIVLEWKDCESLAEHDLGIIRQYIDLFPDSGLAMVLKSYLESEISAFPPVEKEEEAKEEESKPSDEEANPETPEDGEEESPEDRILGIMTEGLKKASTSALCHRIVSEYYTLLEEYDSAVDIGRKGQKIITAESLRTGLALQRNYDALTVSLATALIHFESPRNHPEAKSLFETVLRHNASHTGALVGLGLILEEQQDYTGGADLLHQALARDPDNVRIKAEAAWCDILQGNYEIGKETLEDCLESSTGTDARSRELKAQILWRIGTALWDNEEETRPDRKSGPYSYYIASLQKNQNFAPAYTSLGVFYADIVGDNSRADKCFQKAFEISPGEVEAAERLARSFAESKEWEFVGIIAARVADADKKRSVPGKTVSWPYSALGVVELNNQNFPLAIQHFQTALRLSPKDFHTWIGLGEAYASSGRYVAALKVFLRAEALDDTNWFAKYMLANVRRETGEFEEACAGYRAVLELQPEEFGVLLALCETLLSMAWKYVETGFYRRAIESVVESLDIAKSIIKQRSDAFNLWKTIGDACMLFSWVQSLTSLVPNEKITQLLEDDFEVSEFDVLADVDQVGQTALQAIKSGATTGLMAAIQLGILSYKRAIYASADDRHAHAVAWFNLGTAEYRAYVTSPSKLMKHRLAAIRCFKRTIKLEPGNHEFWNALGVTTGELNPKVAQHAIVRALYINDKNARVWTNLGALYTLQDDYALANEAFSRAQSTDPEYALAWVGQGLIAGIFGEPDQAQELFQHAFEISDHSIAPVKELFATATFDTLVKAQNDPPLAAVLTPIFALQKLQGQMSDLPEIIQLSALFDERVGNFSDACEKLERICTIYENLYEKSESEDHLARFAHAKADLARMQLGLHAYEGAIESASMALELSGDLEQLKSCRLSAHLTAGLANYYAKNMDQSLEMFTAALAESEENPDVICLLSVVLWAKGGEEERDVAREQLFSSIETNPDHLGSMLLLGAIGVLDGSAEVAEAVVDDLHAFRAKEGLPKIVRERIDDLLTAISQLSSEEDTGIDSVVAAIAAAASAAFIRPSIAGNWTRLAAVADEVFAAETALKVAQGSKDCEAEELSKAYAGISKIGCDQRAVFVAPWIPEGWEGLGNDVIAVA</sequence>
<feature type="region of interest" description="Disordered" evidence="4">
    <location>
        <begin position="329"/>
        <end position="363"/>
    </location>
</feature>
<evidence type="ECO:0000313" key="5">
    <source>
        <dbReference type="EMBL" id="TGZ85088.1"/>
    </source>
</evidence>
<dbReference type="Gene3D" id="1.25.40.10">
    <property type="entry name" value="Tetratricopeptide repeat domain"/>
    <property type="match status" value="7"/>
</dbReference>
<keyword evidence="1" id="KW-0677">Repeat</keyword>
<dbReference type="Pfam" id="PF18833">
    <property type="entry name" value="TPR_22"/>
    <property type="match status" value="1"/>
</dbReference>
<dbReference type="InterPro" id="IPR019734">
    <property type="entry name" value="TPR_rpt"/>
</dbReference>
<evidence type="ECO:0000313" key="6">
    <source>
        <dbReference type="Proteomes" id="UP000298138"/>
    </source>
</evidence>
<keyword evidence="2 3" id="KW-0802">TPR repeat</keyword>
<dbReference type="InterPro" id="IPR011990">
    <property type="entry name" value="TPR-like_helical_dom_sf"/>
</dbReference>
<proteinExistence type="predicted"/>
<dbReference type="EMBL" id="ML220112">
    <property type="protein sequence ID" value="TGZ85088.1"/>
    <property type="molecule type" value="Genomic_DNA"/>
</dbReference>
<keyword evidence="6" id="KW-1185">Reference proteome</keyword>
<evidence type="ECO:0000256" key="4">
    <source>
        <dbReference type="SAM" id="MobiDB-lite"/>
    </source>
</evidence>
<feature type="repeat" description="TPR" evidence="3">
    <location>
        <begin position="464"/>
        <end position="497"/>
    </location>
</feature>
<reference evidence="5 6" key="1">
    <citation type="submission" date="2019-04" db="EMBL/GenBank/DDBJ databases">
        <title>Comparative genomics and transcriptomics to analyze fruiting body development in filamentous ascomycetes.</title>
        <authorList>
            <consortium name="DOE Joint Genome Institute"/>
            <person name="Lutkenhaus R."/>
            <person name="Traeger S."/>
            <person name="Breuer J."/>
            <person name="Kuo A."/>
            <person name="Lipzen A."/>
            <person name="Pangilinan J."/>
            <person name="Dilworth D."/>
            <person name="Sandor L."/>
            <person name="Poggeler S."/>
            <person name="Barry K."/>
            <person name="Grigoriev I.V."/>
            <person name="Nowrousian M."/>
        </authorList>
    </citation>
    <scope>NUCLEOTIDE SEQUENCE [LARGE SCALE GENOMIC DNA]</scope>
    <source>
        <strain evidence="5 6">CBS 389.68</strain>
    </source>
</reference>
<dbReference type="OrthoDB" id="421075at2759"/>
<feature type="repeat" description="TPR" evidence="3">
    <location>
        <begin position="724"/>
        <end position="757"/>
    </location>
</feature>
<feature type="repeat" description="TPR" evidence="3">
    <location>
        <begin position="690"/>
        <end position="723"/>
    </location>
</feature>
<evidence type="ECO:0000256" key="2">
    <source>
        <dbReference type="ARBA" id="ARBA00022803"/>
    </source>
</evidence>
<dbReference type="STRING" id="341454.A0A4S2N6X6"/>
<gene>
    <name evidence="5" type="ORF">EX30DRAFT_16173</name>
</gene>
<dbReference type="PROSITE" id="PS50005">
    <property type="entry name" value="TPR"/>
    <property type="match status" value="5"/>
</dbReference>
<feature type="repeat" description="TPR" evidence="3">
    <location>
        <begin position="656"/>
        <end position="689"/>
    </location>
</feature>
<dbReference type="Pfam" id="PF13432">
    <property type="entry name" value="TPR_16"/>
    <property type="match status" value="2"/>
</dbReference>
<dbReference type="SMART" id="SM00028">
    <property type="entry name" value="TPR"/>
    <property type="match status" value="13"/>
</dbReference>
<feature type="repeat" description="TPR" evidence="3">
    <location>
        <begin position="974"/>
        <end position="1007"/>
    </location>
</feature>